<proteinExistence type="inferred from homology"/>
<dbReference type="AlphaFoldDB" id="A0A0B2QND6"/>
<evidence type="ECO:0000313" key="4">
    <source>
        <dbReference type="EMBL" id="KHN22931.1"/>
    </source>
</evidence>
<dbReference type="InterPro" id="IPR028457">
    <property type="entry name" value="ABI"/>
</dbReference>
<dbReference type="EMBL" id="KN656751">
    <property type="protein sequence ID" value="KHN22931.1"/>
    <property type="molecule type" value="Genomic_DNA"/>
</dbReference>
<name>A0A0B2QND6_GLYSO</name>
<feature type="chain" id="PRO_5002093734" evidence="3">
    <location>
        <begin position="18"/>
        <end position="99"/>
    </location>
</feature>
<evidence type="ECO:0000256" key="2">
    <source>
        <dbReference type="ARBA" id="ARBA00025223"/>
    </source>
</evidence>
<dbReference type="Proteomes" id="UP000053555">
    <property type="component" value="Unassembled WGS sequence"/>
</dbReference>
<organism evidence="4">
    <name type="scientific">Glycine soja</name>
    <name type="common">Wild soybean</name>
    <dbReference type="NCBI Taxonomy" id="3848"/>
    <lineage>
        <taxon>Eukaryota</taxon>
        <taxon>Viridiplantae</taxon>
        <taxon>Streptophyta</taxon>
        <taxon>Embryophyta</taxon>
        <taxon>Tracheophyta</taxon>
        <taxon>Spermatophyta</taxon>
        <taxon>Magnoliopsida</taxon>
        <taxon>eudicotyledons</taxon>
        <taxon>Gunneridae</taxon>
        <taxon>Pentapetalae</taxon>
        <taxon>rosids</taxon>
        <taxon>fabids</taxon>
        <taxon>Fabales</taxon>
        <taxon>Fabaceae</taxon>
        <taxon>Papilionoideae</taxon>
        <taxon>50 kb inversion clade</taxon>
        <taxon>NPAAA clade</taxon>
        <taxon>indigoferoid/millettioid clade</taxon>
        <taxon>Phaseoleae</taxon>
        <taxon>Glycine</taxon>
        <taxon>Glycine subgen. Soja</taxon>
    </lineage>
</organism>
<protein>
    <submittedName>
        <fullName evidence="4">Uncharacterized protein</fullName>
    </submittedName>
</protein>
<reference evidence="4" key="1">
    <citation type="submission" date="2014-07" db="EMBL/GenBank/DDBJ databases">
        <title>Identification of a novel salt tolerance gene in wild soybean by whole-genome sequencing.</title>
        <authorList>
            <person name="Lam H.-M."/>
            <person name="Qi X."/>
            <person name="Li M.-W."/>
            <person name="Liu X."/>
            <person name="Xie M."/>
            <person name="Ni M."/>
            <person name="Xu X."/>
        </authorList>
    </citation>
    <scope>NUCLEOTIDE SEQUENCE [LARGE SCALE GENOMIC DNA]</scope>
    <source>
        <tissue evidence="4">Root</tissue>
    </source>
</reference>
<evidence type="ECO:0000256" key="1">
    <source>
        <dbReference type="ARBA" id="ARBA00010020"/>
    </source>
</evidence>
<keyword evidence="3" id="KW-0732">Signal</keyword>
<accession>A0A0B2QND6</accession>
<dbReference type="PANTHER" id="PTHR10460">
    <property type="entry name" value="ABL INTERACTOR FAMILY MEMBER"/>
    <property type="match status" value="1"/>
</dbReference>
<gene>
    <name evidence="4" type="ORF">glysoja_037425</name>
</gene>
<comment type="similarity">
    <text evidence="1">Belongs to the ABI family.</text>
</comment>
<feature type="signal peptide" evidence="3">
    <location>
        <begin position="1"/>
        <end position="17"/>
    </location>
</feature>
<dbReference type="Gene3D" id="6.10.140.1620">
    <property type="match status" value="1"/>
</dbReference>
<sequence length="99" mass="11377">MGWPICLVMMTNPYLLCVLENTKEYICRAMVIVVDHLGNVSANINDLISQTNAFFEAESRIRCLKQVVVYWLRIIIVDASTFYDIHYNNDLTTRVICGS</sequence>
<dbReference type="PANTHER" id="PTHR10460:SF11">
    <property type="entry name" value="PROTEIN ABIL5-RELATED"/>
    <property type="match status" value="1"/>
</dbReference>
<comment type="function">
    <text evidence="2">Involved in regulation of actin and microtubule organization. Part of a WAVE complex that activates the Arp2/3 complex.</text>
</comment>
<evidence type="ECO:0000256" key="3">
    <source>
        <dbReference type="SAM" id="SignalP"/>
    </source>
</evidence>